<protein>
    <submittedName>
        <fullName evidence="2">Uncharacterized protein</fullName>
    </submittedName>
</protein>
<reference evidence="2" key="1">
    <citation type="journal article" date="2023" name="Science">
        <title>Genome structures resolve the early diversification of teleost fishes.</title>
        <authorList>
            <person name="Parey E."/>
            <person name="Louis A."/>
            <person name="Montfort J."/>
            <person name="Bouchez O."/>
            <person name="Roques C."/>
            <person name="Iampietro C."/>
            <person name="Lluch J."/>
            <person name="Castinel A."/>
            <person name="Donnadieu C."/>
            <person name="Desvignes T."/>
            <person name="Floi Bucao C."/>
            <person name="Jouanno E."/>
            <person name="Wen M."/>
            <person name="Mejri S."/>
            <person name="Dirks R."/>
            <person name="Jansen H."/>
            <person name="Henkel C."/>
            <person name="Chen W.J."/>
            <person name="Zahm M."/>
            <person name="Cabau C."/>
            <person name="Klopp C."/>
            <person name="Thompson A.W."/>
            <person name="Robinson-Rechavi M."/>
            <person name="Braasch I."/>
            <person name="Lecointre G."/>
            <person name="Bobe J."/>
            <person name="Postlethwait J.H."/>
            <person name="Berthelot C."/>
            <person name="Roest Crollius H."/>
            <person name="Guiguen Y."/>
        </authorList>
    </citation>
    <scope>NUCLEOTIDE SEQUENCE</scope>
    <source>
        <strain evidence="2">NC1722</strain>
    </source>
</reference>
<evidence type="ECO:0000313" key="3">
    <source>
        <dbReference type="Proteomes" id="UP001221898"/>
    </source>
</evidence>
<dbReference type="EMBL" id="JAINUG010000004">
    <property type="protein sequence ID" value="KAJ8417392.1"/>
    <property type="molecule type" value="Genomic_DNA"/>
</dbReference>
<name>A0AAD7TAI1_9TELE</name>
<evidence type="ECO:0000256" key="1">
    <source>
        <dbReference type="SAM" id="MobiDB-lite"/>
    </source>
</evidence>
<evidence type="ECO:0000313" key="2">
    <source>
        <dbReference type="EMBL" id="KAJ8417392.1"/>
    </source>
</evidence>
<dbReference type="Proteomes" id="UP001221898">
    <property type="component" value="Unassembled WGS sequence"/>
</dbReference>
<keyword evidence="3" id="KW-1185">Reference proteome</keyword>
<feature type="region of interest" description="Disordered" evidence="1">
    <location>
        <begin position="164"/>
        <end position="183"/>
    </location>
</feature>
<proteinExistence type="predicted"/>
<accession>A0AAD7TAI1</accession>
<sequence>MIVCQPKGLGKTDGLGEPEWQPMITHCVETKSSAGSLVGPRSGGDPGVGLAQRLPSVKVQPCAQRCWTTARLAPSRGCSPDLRLILPPDGARLSRRARYRAGSASALPPAVPANPEARRHILLGALPEPTNGTVFCFVVFGANVEAACGIFPLWTPRCERLRAGAGPRRRGAPSTAPNNRASP</sequence>
<organism evidence="2 3">
    <name type="scientific">Aldrovandia affinis</name>
    <dbReference type="NCBI Taxonomy" id="143900"/>
    <lineage>
        <taxon>Eukaryota</taxon>
        <taxon>Metazoa</taxon>
        <taxon>Chordata</taxon>
        <taxon>Craniata</taxon>
        <taxon>Vertebrata</taxon>
        <taxon>Euteleostomi</taxon>
        <taxon>Actinopterygii</taxon>
        <taxon>Neopterygii</taxon>
        <taxon>Teleostei</taxon>
        <taxon>Notacanthiformes</taxon>
        <taxon>Halosauridae</taxon>
        <taxon>Aldrovandia</taxon>
    </lineage>
</organism>
<comment type="caution">
    <text evidence="2">The sequence shown here is derived from an EMBL/GenBank/DDBJ whole genome shotgun (WGS) entry which is preliminary data.</text>
</comment>
<dbReference type="AlphaFoldDB" id="A0AAD7TAI1"/>
<gene>
    <name evidence="2" type="ORF">AAFF_G00286190</name>
</gene>